<evidence type="ECO:0000313" key="2">
    <source>
        <dbReference type="Proteomes" id="UP000518752"/>
    </source>
</evidence>
<dbReference type="Proteomes" id="UP000518752">
    <property type="component" value="Unassembled WGS sequence"/>
</dbReference>
<comment type="caution">
    <text evidence="1">The sequence shown here is derived from an EMBL/GenBank/DDBJ whole genome shotgun (WGS) entry which is preliminary data.</text>
</comment>
<organism evidence="1 2">
    <name type="scientific">Collybiopsis confluens</name>
    <dbReference type="NCBI Taxonomy" id="2823264"/>
    <lineage>
        <taxon>Eukaryota</taxon>
        <taxon>Fungi</taxon>
        <taxon>Dikarya</taxon>
        <taxon>Basidiomycota</taxon>
        <taxon>Agaricomycotina</taxon>
        <taxon>Agaricomycetes</taxon>
        <taxon>Agaricomycetidae</taxon>
        <taxon>Agaricales</taxon>
        <taxon>Marasmiineae</taxon>
        <taxon>Omphalotaceae</taxon>
        <taxon>Collybiopsis</taxon>
    </lineage>
</organism>
<name>A0A8H5M3N5_9AGAR</name>
<dbReference type="EMBL" id="JAACJN010000068">
    <property type="protein sequence ID" value="KAF5379597.1"/>
    <property type="molecule type" value="Genomic_DNA"/>
</dbReference>
<dbReference type="AlphaFoldDB" id="A0A8H5M3N5"/>
<evidence type="ECO:0000313" key="1">
    <source>
        <dbReference type="EMBL" id="KAF5379597.1"/>
    </source>
</evidence>
<sequence>MSTSLMDFIPRPTLGALIAHRLFHQHCIVEHEEDGTPKDTSTLAVSYKNPHVKELFGSILRGRSWSALTELLAPTSGATDPTSRLIAGNVFEALAHITLPRLRETFYLVPMFRQGLTTKKHKAEPVPFLPANGRWTVIKFSNNAPRGLSMNTYYQGSHTTPLIDSFIFIPCDVAKSRQSSTLYFFQISVSQKKDSISLAGIRLVTDVYNAFAKKHAAFDVCFVLLQPMAVSTTDRTVWTLPDFGFKYRIFFAGLPLRSHE</sequence>
<protein>
    <submittedName>
        <fullName evidence="1">Uncharacterized protein</fullName>
    </submittedName>
</protein>
<proteinExistence type="predicted"/>
<keyword evidence="2" id="KW-1185">Reference proteome</keyword>
<accession>A0A8H5M3N5</accession>
<gene>
    <name evidence="1" type="ORF">D9757_009214</name>
</gene>
<reference evidence="1 2" key="1">
    <citation type="journal article" date="2020" name="ISME J.">
        <title>Uncovering the hidden diversity of litter-decomposition mechanisms in mushroom-forming fungi.</title>
        <authorList>
            <person name="Floudas D."/>
            <person name="Bentzer J."/>
            <person name="Ahren D."/>
            <person name="Johansson T."/>
            <person name="Persson P."/>
            <person name="Tunlid A."/>
        </authorList>
    </citation>
    <scope>NUCLEOTIDE SEQUENCE [LARGE SCALE GENOMIC DNA]</scope>
    <source>
        <strain evidence="1 2">CBS 406.79</strain>
    </source>
</reference>